<evidence type="ECO:0000313" key="1">
    <source>
        <dbReference type="EMBL" id="KKN28314.1"/>
    </source>
</evidence>
<comment type="caution">
    <text evidence="1">The sequence shown here is derived from an EMBL/GenBank/DDBJ whole genome shotgun (WGS) entry which is preliminary data.</text>
</comment>
<sequence length="61" mass="6768">MLKEKAYFVVCIRETDGDPEVLHLAGQSIRELAKALGQESIAIFEGNMIKGFDSKIDLSKL</sequence>
<organism evidence="1">
    <name type="scientific">marine sediment metagenome</name>
    <dbReference type="NCBI Taxonomy" id="412755"/>
    <lineage>
        <taxon>unclassified sequences</taxon>
        <taxon>metagenomes</taxon>
        <taxon>ecological metagenomes</taxon>
    </lineage>
</organism>
<dbReference type="EMBL" id="LAZR01002573">
    <property type="protein sequence ID" value="KKN28314.1"/>
    <property type="molecule type" value="Genomic_DNA"/>
</dbReference>
<protein>
    <submittedName>
        <fullName evidence="1">Uncharacterized protein</fullName>
    </submittedName>
</protein>
<name>A0A0F9PDW4_9ZZZZ</name>
<reference evidence="1" key="1">
    <citation type="journal article" date="2015" name="Nature">
        <title>Complex archaea that bridge the gap between prokaryotes and eukaryotes.</title>
        <authorList>
            <person name="Spang A."/>
            <person name="Saw J.H."/>
            <person name="Jorgensen S.L."/>
            <person name="Zaremba-Niedzwiedzka K."/>
            <person name="Martijn J."/>
            <person name="Lind A.E."/>
            <person name="van Eijk R."/>
            <person name="Schleper C."/>
            <person name="Guy L."/>
            <person name="Ettema T.J."/>
        </authorList>
    </citation>
    <scope>NUCLEOTIDE SEQUENCE</scope>
</reference>
<gene>
    <name evidence="1" type="ORF">LCGC14_0855540</name>
</gene>
<dbReference type="AlphaFoldDB" id="A0A0F9PDW4"/>
<proteinExistence type="predicted"/>
<accession>A0A0F9PDW4</accession>